<keyword evidence="2" id="KW-1185">Reference proteome</keyword>
<evidence type="ECO:0000313" key="2">
    <source>
        <dbReference type="Proteomes" id="UP000216189"/>
    </source>
</evidence>
<keyword evidence="1" id="KW-0238">DNA-binding</keyword>
<sequence>MLKICICLIFSVPLLIIANELIVIVKRLFFIITILSCMITTIDAQRSSSWESYLEQIQDMDDFESISWDDYTDILTNLSEHPININTATREDLEQFPFLTAQQIEDIQAYIYQYGPMKSLGEIAMIESIGYYQRQLLSYFVYPGEITSKTTLTLKNILKYGKHEIVGSMKIPFYERKGDKNGYLGYKYKHWFRYNFTYGQNVKFGILGSQDAGEPFMSQGNYPYDFYSFYFQLRNFGKIKNITLGRYRVHFGLGLTINNDFGLGKTITLTTLGRNSNAIRTHSSRSSANYLQGAATTISLLHGLDVSAFISYRNIDATLNTDNHTIATIVKTGYHRTQNEINKKDNASTFLCGTNIRYFKNGYHIGATALYTSFNKPLAPKTNQIYRRWYPQGASFYNMSIDYGYTSNKLTFSGETAINNLNALATLNLVSYAFNSNLSLITIQRFYSYKYYSLYSQSFNDGGAVQNESGIYLGINWQPWRKLTMMAYTDYAYFPWARYRTSMSSTSWDTMLSGTLLLRKPWNINFRYRYRVRQINNSSKTALVNQTEQHAKLAVNSSFKTWNNTLEGNFSYSKDNHKSFGWMIAERSSVDIHFLRLYAGISYFHTQDFNSRVYAYEQGPLYTLSFPSFYGEGIHYMLMTKANINSHLMVLAKVGTTNYFDRNHISSSYQQINQSAITDLDIQVKWKF</sequence>
<organism evidence="1 2">
    <name type="scientific">Segatella bryantii</name>
    <name type="common">Prevotella bryantii</name>
    <dbReference type="NCBI Taxonomy" id="77095"/>
    <lineage>
        <taxon>Bacteria</taxon>
        <taxon>Pseudomonadati</taxon>
        <taxon>Bacteroidota</taxon>
        <taxon>Bacteroidia</taxon>
        <taxon>Bacteroidales</taxon>
        <taxon>Prevotellaceae</taxon>
        <taxon>Segatella</taxon>
    </lineage>
</organism>
<reference evidence="1 2" key="1">
    <citation type="submission" date="2017-08" db="EMBL/GenBank/DDBJ databases">
        <title>Comparative genomics of non-oral Prevotella species.</title>
        <authorList>
            <person name="Accetto T."/>
            <person name="Nograsek B."/>
            <person name="Avgustin G."/>
        </authorList>
    </citation>
    <scope>NUCLEOTIDE SEQUENCE [LARGE SCALE GENOMIC DNA]</scope>
    <source>
        <strain evidence="1 2">TC1-1</strain>
    </source>
</reference>
<dbReference type="SUPFAM" id="SSF47781">
    <property type="entry name" value="RuvA domain 2-like"/>
    <property type="match status" value="1"/>
</dbReference>
<accession>A0ABX4EIQ9</accession>
<dbReference type="InterPro" id="IPR010994">
    <property type="entry name" value="RuvA_2-like"/>
</dbReference>
<evidence type="ECO:0000313" key="1">
    <source>
        <dbReference type="EMBL" id="OYP55747.1"/>
    </source>
</evidence>
<comment type="caution">
    <text evidence="1">The sequence shown here is derived from an EMBL/GenBank/DDBJ whole genome shotgun (WGS) entry which is preliminary data.</text>
</comment>
<gene>
    <name evidence="1" type="ORF">CIK91_05225</name>
</gene>
<dbReference type="Proteomes" id="UP000216189">
    <property type="component" value="Unassembled WGS sequence"/>
</dbReference>
<protein>
    <submittedName>
        <fullName evidence="1">DNA-binding protein</fullName>
    </submittedName>
</protein>
<proteinExistence type="predicted"/>
<name>A0ABX4EIQ9_SEGBR</name>
<dbReference type="GO" id="GO:0003677">
    <property type="term" value="F:DNA binding"/>
    <property type="evidence" value="ECO:0007669"/>
    <property type="project" value="UniProtKB-KW"/>
</dbReference>
<dbReference type="EMBL" id="NPJF01000026">
    <property type="protein sequence ID" value="OYP55747.1"/>
    <property type="molecule type" value="Genomic_DNA"/>
</dbReference>